<reference evidence="2" key="1">
    <citation type="submission" date="2020-11" db="EMBL/GenBank/DDBJ databases">
        <authorList>
            <consortium name="DOE Joint Genome Institute"/>
            <person name="Ahrendt S."/>
            <person name="Riley R."/>
            <person name="Andreopoulos W."/>
            <person name="Labutti K."/>
            <person name="Pangilinan J."/>
            <person name="Ruiz-Duenas F.J."/>
            <person name="Barrasa J.M."/>
            <person name="Sanchez-Garcia M."/>
            <person name="Camarero S."/>
            <person name="Miyauchi S."/>
            <person name="Serrano A."/>
            <person name="Linde D."/>
            <person name="Babiker R."/>
            <person name="Drula E."/>
            <person name="Ayuso-Fernandez I."/>
            <person name="Pacheco R."/>
            <person name="Padilla G."/>
            <person name="Ferreira P."/>
            <person name="Barriuso J."/>
            <person name="Kellner H."/>
            <person name="Castanera R."/>
            <person name="Alfaro M."/>
            <person name="Ramirez L."/>
            <person name="Pisabarro A.G."/>
            <person name="Kuo A."/>
            <person name="Tritt A."/>
            <person name="Lipzen A."/>
            <person name="He G."/>
            <person name="Yan M."/>
            <person name="Ng V."/>
            <person name="Cullen D."/>
            <person name="Martin F."/>
            <person name="Rosso M.-N."/>
            <person name="Henrissat B."/>
            <person name="Hibbett D."/>
            <person name="Martinez A.T."/>
            <person name="Grigoriev I.V."/>
        </authorList>
    </citation>
    <scope>NUCLEOTIDE SEQUENCE</scope>
    <source>
        <strain evidence="2">MF-IS2</strain>
    </source>
</reference>
<comment type="caution">
    <text evidence="2">The sequence shown here is derived from an EMBL/GenBank/DDBJ whole genome shotgun (WGS) entry which is preliminary data.</text>
</comment>
<gene>
    <name evidence="2" type="ORF">P691DRAFT_786804</name>
</gene>
<dbReference type="OrthoDB" id="2752889at2759"/>
<feature type="non-terminal residue" evidence="2">
    <location>
        <position position="1"/>
    </location>
</feature>
<feature type="transmembrane region" description="Helical" evidence="1">
    <location>
        <begin position="85"/>
        <end position="102"/>
    </location>
</feature>
<dbReference type="Proteomes" id="UP000807342">
    <property type="component" value="Unassembled WGS sequence"/>
</dbReference>
<evidence type="ECO:0000313" key="3">
    <source>
        <dbReference type="Proteomes" id="UP000807342"/>
    </source>
</evidence>
<dbReference type="AlphaFoldDB" id="A0A9P5WWF5"/>
<dbReference type="EMBL" id="MU154353">
    <property type="protein sequence ID" value="KAF9439425.1"/>
    <property type="molecule type" value="Genomic_DNA"/>
</dbReference>
<keyword evidence="1" id="KW-0812">Transmembrane</keyword>
<name>A0A9P5WWF5_9AGAR</name>
<protein>
    <submittedName>
        <fullName evidence="2">Uncharacterized protein</fullName>
    </submittedName>
</protein>
<organism evidence="2 3">
    <name type="scientific">Macrolepiota fuliginosa MF-IS2</name>
    <dbReference type="NCBI Taxonomy" id="1400762"/>
    <lineage>
        <taxon>Eukaryota</taxon>
        <taxon>Fungi</taxon>
        <taxon>Dikarya</taxon>
        <taxon>Basidiomycota</taxon>
        <taxon>Agaricomycotina</taxon>
        <taxon>Agaricomycetes</taxon>
        <taxon>Agaricomycetidae</taxon>
        <taxon>Agaricales</taxon>
        <taxon>Agaricineae</taxon>
        <taxon>Agaricaceae</taxon>
        <taxon>Macrolepiota</taxon>
    </lineage>
</organism>
<evidence type="ECO:0000256" key="1">
    <source>
        <dbReference type="SAM" id="Phobius"/>
    </source>
</evidence>
<sequence>DAADKVRTEDLIRLSQGLDSLFSRRWTIHEVGGGVLRAVFFVPWCIAVGGSIIPCPKYLNGTTFHIWYLDPAHGIWRLAYRADKGFERVVIFLAFVGLVVYLRSGLGWLVVCEVGAVSGLVCWDFGAVEMKRRGVLLGGRMSVYLGMTRLWWAGNDVGVKLRRVEGGFVSVEDEADGGTSSSATGACPVGIE</sequence>
<keyword evidence="3" id="KW-1185">Reference proteome</keyword>
<accession>A0A9P5WWF5</accession>
<keyword evidence="1" id="KW-0472">Membrane</keyword>
<proteinExistence type="predicted"/>
<keyword evidence="1" id="KW-1133">Transmembrane helix</keyword>
<evidence type="ECO:0000313" key="2">
    <source>
        <dbReference type="EMBL" id="KAF9439425.1"/>
    </source>
</evidence>